<dbReference type="KEGG" id="daa:AKL17_2682"/>
<keyword evidence="2" id="KW-1185">Reference proteome</keyword>
<sequence>MTLTLAVTTLGSSHPTRSVLFAVGRGGDPRRHLPLLETLAERGCRVVAPHFDMLASPVPTEEELNARIARLGQALRAHAPKDLPLIGLGHSIGSAMLLALTGAVGETMAGGRFASPAVCSFERLALLAPATAFFRRPGALDTVHVGIRVWAGGQDAITPPDHAALLQTALEGRCAVTVRIAEDAGHFTYMNEPPPGMVEPHPDRDAFLATLTREVAEYVEGRV</sequence>
<dbReference type="AlphaFoldDB" id="A0A159Z447"/>
<dbReference type="SUPFAM" id="SSF53474">
    <property type="entry name" value="alpha/beta-Hydrolases"/>
    <property type="match status" value="1"/>
</dbReference>
<proteinExistence type="predicted"/>
<dbReference type="Proteomes" id="UP000076128">
    <property type="component" value="Chromosome"/>
</dbReference>
<dbReference type="RefSeq" id="WP_166507118.1">
    <property type="nucleotide sequence ID" value="NZ_CP012661.1"/>
</dbReference>
<evidence type="ECO:0008006" key="3">
    <source>
        <dbReference type="Google" id="ProtNLM"/>
    </source>
</evidence>
<dbReference type="InterPro" id="IPR029058">
    <property type="entry name" value="AB_hydrolase_fold"/>
</dbReference>
<reference evidence="1 2" key="1">
    <citation type="submission" date="2015-09" db="EMBL/GenBank/DDBJ databases">
        <title>Complete genome sequence of Defluviimonas alba cai42t isolated from an oilfield in Xinjiang.</title>
        <authorList>
            <person name="Geng S."/>
            <person name="Pan X."/>
            <person name="Wu X."/>
        </authorList>
    </citation>
    <scope>NUCLEOTIDE SEQUENCE [LARGE SCALE GENOMIC DNA]</scope>
    <source>
        <strain evidence="2">cai42</strain>
    </source>
</reference>
<name>A0A159Z447_9RHOB</name>
<organism evidence="1 2">
    <name type="scientific">Frigidibacter mobilis</name>
    <dbReference type="NCBI Taxonomy" id="1335048"/>
    <lineage>
        <taxon>Bacteria</taxon>
        <taxon>Pseudomonadati</taxon>
        <taxon>Pseudomonadota</taxon>
        <taxon>Alphaproteobacteria</taxon>
        <taxon>Rhodobacterales</taxon>
        <taxon>Paracoccaceae</taxon>
        <taxon>Frigidibacter</taxon>
    </lineage>
</organism>
<dbReference type="EMBL" id="CP012661">
    <property type="protein sequence ID" value="AMY69921.1"/>
    <property type="molecule type" value="Genomic_DNA"/>
</dbReference>
<evidence type="ECO:0000313" key="2">
    <source>
        <dbReference type="Proteomes" id="UP000076128"/>
    </source>
</evidence>
<accession>A0A159Z447</accession>
<gene>
    <name evidence="1" type="ORF">AKL17_2682</name>
</gene>
<dbReference type="STRING" id="1335048.AKL17_2682"/>
<protein>
    <recommendedName>
        <fullName evidence="3">Alpha/beta hydrolase</fullName>
    </recommendedName>
</protein>
<evidence type="ECO:0000313" key="1">
    <source>
        <dbReference type="EMBL" id="AMY69921.1"/>
    </source>
</evidence>
<dbReference type="Gene3D" id="3.40.50.1820">
    <property type="entry name" value="alpha/beta hydrolase"/>
    <property type="match status" value="1"/>
</dbReference>